<gene>
    <name evidence="2" type="ORF">FH969_04160</name>
</gene>
<dbReference type="EMBL" id="VENP01000009">
    <property type="protein sequence ID" value="TNU76288.1"/>
    <property type="molecule type" value="Genomic_DNA"/>
</dbReference>
<evidence type="ECO:0000313" key="2">
    <source>
        <dbReference type="EMBL" id="TNU76288.1"/>
    </source>
</evidence>
<accession>A0A5C5BDQ8</accession>
<keyword evidence="3" id="KW-1185">Reference proteome</keyword>
<evidence type="ECO:0000313" key="3">
    <source>
        <dbReference type="Proteomes" id="UP000313849"/>
    </source>
</evidence>
<proteinExistence type="predicted"/>
<dbReference type="InterPro" id="IPR007423">
    <property type="entry name" value="Sel_put"/>
</dbReference>
<comment type="caution">
    <text evidence="2">The sequence shown here is derived from an EMBL/GenBank/DDBJ whole genome shotgun (WGS) entry which is preliminary data.</text>
</comment>
<dbReference type="Pfam" id="PF04328">
    <property type="entry name" value="Sel_put"/>
    <property type="match status" value="1"/>
</dbReference>
<reference evidence="2 3" key="1">
    <citation type="submission" date="2019-06" db="EMBL/GenBank/DDBJ databases">
        <title>Draft genome sequence of Miniimonas arenae KCTC 19750T isolated from sea sand.</title>
        <authorList>
            <person name="Park S.-J."/>
        </authorList>
    </citation>
    <scope>NUCLEOTIDE SEQUENCE [LARGE SCALE GENOMIC DNA]</scope>
    <source>
        <strain evidence="2 3">KCTC 19750</strain>
    </source>
</reference>
<dbReference type="Proteomes" id="UP000313849">
    <property type="component" value="Unassembled WGS sequence"/>
</dbReference>
<dbReference type="AlphaFoldDB" id="A0A5C5BDQ8"/>
<organism evidence="2 3">
    <name type="scientific">Miniimonas arenae</name>
    <dbReference type="NCBI Taxonomy" id="676201"/>
    <lineage>
        <taxon>Bacteria</taxon>
        <taxon>Bacillati</taxon>
        <taxon>Actinomycetota</taxon>
        <taxon>Actinomycetes</taxon>
        <taxon>Micrococcales</taxon>
        <taxon>Beutenbergiaceae</taxon>
        <taxon>Miniimonas</taxon>
    </lineage>
</organism>
<dbReference type="RefSeq" id="WP_139986246.1">
    <property type="nucleotide sequence ID" value="NZ_VENP01000009.1"/>
</dbReference>
<name>A0A5C5BDQ8_9MICO</name>
<feature type="region of interest" description="Disordered" evidence="1">
    <location>
        <begin position="55"/>
        <end position="81"/>
    </location>
</feature>
<protein>
    <submittedName>
        <fullName evidence="2">YbdD/YjiX family protein</fullName>
    </submittedName>
</protein>
<evidence type="ECO:0000256" key="1">
    <source>
        <dbReference type="SAM" id="MobiDB-lite"/>
    </source>
</evidence>
<sequence length="81" mass="9173">MTQRSEPRPWTATATAAAAAAVAAAVRGGRSLRWWFRGVLGASAYERYVARHRVEHPDHDPLPEREWWRSRQDEATPKGCC</sequence>
<dbReference type="OrthoDB" id="3541280at2"/>